<sequence length="39" mass="4324">MAHLENLTHQPLEATLVQVYYASAIGIFFAAIYLRTGSL</sequence>
<keyword evidence="1" id="KW-0812">Transmembrane</keyword>
<proteinExistence type="predicted"/>
<keyword evidence="1" id="KW-1133">Transmembrane helix</keyword>
<evidence type="ECO:0000313" key="3">
    <source>
        <dbReference type="Proteomes" id="UP001172310"/>
    </source>
</evidence>
<keyword evidence="1" id="KW-0472">Membrane</keyword>
<evidence type="ECO:0000256" key="1">
    <source>
        <dbReference type="SAM" id="Phobius"/>
    </source>
</evidence>
<organism evidence="2 3">
    <name type="scientific">Streptococcus vestibularis</name>
    <dbReference type="NCBI Taxonomy" id="1343"/>
    <lineage>
        <taxon>Bacteria</taxon>
        <taxon>Bacillati</taxon>
        <taxon>Bacillota</taxon>
        <taxon>Bacilli</taxon>
        <taxon>Lactobacillales</taxon>
        <taxon>Streptococcaceae</taxon>
        <taxon>Streptococcus</taxon>
    </lineage>
</organism>
<dbReference type="EMBL" id="JAUJGC010000006">
    <property type="protein sequence ID" value="MDN5268839.1"/>
    <property type="molecule type" value="Genomic_DNA"/>
</dbReference>
<comment type="caution">
    <text evidence="2">The sequence shown here is derived from an EMBL/GenBank/DDBJ whole genome shotgun (WGS) entry which is preliminary data.</text>
</comment>
<reference evidence="2" key="1">
    <citation type="submission" date="2023-07" db="EMBL/GenBank/DDBJ databases">
        <title>SVep1, a Temperate Phage of Human Oral Commensal Streptococcus vestibularis.</title>
        <authorList>
            <person name="Wu M."/>
            <person name="Zhu Y."/>
            <person name="Li Y."/>
        </authorList>
    </citation>
    <scope>NUCLEOTIDE SEQUENCE</scope>
    <source>
        <strain evidence="2">SVE8</strain>
    </source>
</reference>
<gene>
    <name evidence="2" type="ORF">QY913_01450</name>
</gene>
<name>A0AAW7QGX4_STRVE</name>
<feature type="transmembrane region" description="Helical" evidence="1">
    <location>
        <begin position="15"/>
        <end position="34"/>
    </location>
</feature>
<accession>A0AAW7QGX4</accession>
<evidence type="ECO:0000313" key="2">
    <source>
        <dbReference type="EMBL" id="MDN5268839.1"/>
    </source>
</evidence>
<dbReference type="AlphaFoldDB" id="A0AAW7QGX4"/>
<dbReference type="RefSeq" id="WP_117646942.1">
    <property type="nucleotide sequence ID" value="NZ_CABMFU010000003.1"/>
</dbReference>
<dbReference type="Proteomes" id="UP001172310">
    <property type="component" value="Unassembled WGS sequence"/>
</dbReference>
<protein>
    <submittedName>
        <fullName evidence="2">Uncharacterized protein</fullName>
    </submittedName>
</protein>